<dbReference type="EMBL" id="CP047491">
    <property type="protein sequence ID" value="QHQ39650.1"/>
    <property type="molecule type" value="Genomic_DNA"/>
</dbReference>
<dbReference type="Gene3D" id="2.30.40.10">
    <property type="entry name" value="Urease, subunit C, domain 1"/>
    <property type="match status" value="1"/>
</dbReference>
<dbReference type="RefSeq" id="WP_161858967.1">
    <property type="nucleotide sequence ID" value="NZ_JACHHR010000003.1"/>
</dbReference>
<dbReference type="InterPro" id="IPR023100">
    <property type="entry name" value="D-aminoacylase_insert_dom_sf"/>
</dbReference>
<evidence type="ECO:0008006" key="4">
    <source>
        <dbReference type="Google" id="ProtNLM"/>
    </source>
</evidence>
<dbReference type="PANTHER" id="PTHR11647:SF1">
    <property type="entry name" value="COLLAPSIN RESPONSE MEDIATOR PROTEIN"/>
    <property type="match status" value="1"/>
</dbReference>
<dbReference type="SUPFAM" id="SSF51556">
    <property type="entry name" value="Metallo-dependent hydrolases"/>
    <property type="match status" value="1"/>
</dbReference>
<gene>
    <name evidence="2" type="ORF">GTQ55_12070</name>
</gene>
<evidence type="ECO:0000256" key="1">
    <source>
        <dbReference type="SAM" id="SignalP"/>
    </source>
</evidence>
<evidence type="ECO:0000313" key="2">
    <source>
        <dbReference type="EMBL" id="QHQ39650.1"/>
    </source>
</evidence>
<reference evidence="2 3" key="1">
    <citation type="submission" date="2020-01" db="EMBL/GenBank/DDBJ databases">
        <title>The possibility of degradation of plastic by Microbulbifer hydrolyticus IRE-31.</title>
        <authorList>
            <person name="Liu L."/>
        </authorList>
    </citation>
    <scope>NUCLEOTIDE SEQUENCE [LARGE SCALE GENOMIC DNA]</scope>
    <source>
        <strain evidence="2 3">IRE-31</strain>
    </source>
</reference>
<feature type="chain" id="PRO_5047270088" description="Amidohydrolase family protein" evidence="1">
    <location>
        <begin position="27"/>
        <end position="532"/>
    </location>
</feature>
<feature type="signal peptide" evidence="1">
    <location>
        <begin position="1"/>
        <end position="26"/>
    </location>
</feature>
<dbReference type="InterPro" id="IPR011059">
    <property type="entry name" value="Metal-dep_hydrolase_composite"/>
</dbReference>
<accession>A0ABX6IXX2</accession>
<proteinExistence type="predicted"/>
<dbReference type="PANTHER" id="PTHR11647">
    <property type="entry name" value="HYDRANTOINASE/DIHYDROPYRIMIDINASE FAMILY MEMBER"/>
    <property type="match status" value="1"/>
</dbReference>
<dbReference type="Gene3D" id="3.30.1490.130">
    <property type="entry name" value="D-aminoacylase. Domain 3"/>
    <property type="match status" value="1"/>
</dbReference>
<keyword evidence="1" id="KW-0732">Signal</keyword>
<dbReference type="Proteomes" id="UP000464675">
    <property type="component" value="Chromosome"/>
</dbReference>
<dbReference type="Gene3D" id="3.20.20.140">
    <property type="entry name" value="Metal-dependent hydrolases"/>
    <property type="match status" value="1"/>
</dbReference>
<dbReference type="SUPFAM" id="SSF51338">
    <property type="entry name" value="Composite domain of metallo-dependent hydrolases"/>
    <property type="match status" value="1"/>
</dbReference>
<protein>
    <recommendedName>
        <fullName evidence="4">Amidohydrolase family protein</fullName>
    </recommendedName>
</protein>
<dbReference type="NCBIfam" id="NF006560">
    <property type="entry name" value="PRK09061.1"/>
    <property type="match status" value="1"/>
</dbReference>
<organism evidence="2 3">
    <name type="scientific">Microbulbifer hydrolyticus</name>
    <dbReference type="NCBI Taxonomy" id="48074"/>
    <lineage>
        <taxon>Bacteria</taxon>
        <taxon>Pseudomonadati</taxon>
        <taxon>Pseudomonadota</taxon>
        <taxon>Gammaproteobacteria</taxon>
        <taxon>Cellvibrionales</taxon>
        <taxon>Microbulbiferaceae</taxon>
        <taxon>Microbulbifer</taxon>
    </lineage>
</organism>
<evidence type="ECO:0000313" key="3">
    <source>
        <dbReference type="Proteomes" id="UP000464675"/>
    </source>
</evidence>
<sequence length="532" mass="57789">MRKSFMSKVLTMLMALALIGAVTAHAQDYDVVLKGGRVMDPETSLDAVMNVGIKDGKIAAVTKDELSGKETIDVKGLVVSPGFIDTHQHSLDIADGRLAAQDGTTTHMELEFGRSPVAEAYNIVEKRGGHPINYGFSSSWPMRRAEVMTGFKGEATFEGLTEAFEGWGETVSNPEQEKQILALIQKDLDDGALAIGYPPAYGSGAGLKEAIKLWKKAAANNVPVSVHARYQSMLDPKSSVEAMNEMLGLAASSGAHALVCHIQLLGLSDPYMMLDVIDAGRKAGLRLTTEVYPFGGTAPPISADYLKWENSDERIGFKWNEIRTEKKPHYTFKDKADFQKYQKEHPIEFVQMEYIDESTPEGLAAMRAAVTFPETIPAADGTPIAWKGKPKGADKLGLGSGVDIWPLPKDAGGQPRTTSTHAIILGKWVREQGALTLMQAIANSTYVPARELGPHIPQFNTKGRLQVGMDADITVFDPKTVKANATWDDVAALNDGFHHTLVNGVFILKDGKIVTEVLPGKPIRRSPKGHDE</sequence>
<dbReference type="InterPro" id="IPR050378">
    <property type="entry name" value="Metallo-dep_Hydrolases_sf"/>
</dbReference>
<keyword evidence="3" id="KW-1185">Reference proteome</keyword>
<dbReference type="InterPro" id="IPR032466">
    <property type="entry name" value="Metal_Hydrolase"/>
</dbReference>
<name>A0ABX6IXX2_9GAMM</name>